<feature type="region of interest" description="Disordered" evidence="11">
    <location>
        <begin position="178"/>
        <end position="219"/>
    </location>
</feature>
<dbReference type="SUPFAM" id="SSF57903">
    <property type="entry name" value="FYVE/PHD zinc finger"/>
    <property type="match status" value="1"/>
</dbReference>
<dbReference type="AlphaFoldDB" id="A0A0B2UKM1"/>
<dbReference type="InterPro" id="IPR022056">
    <property type="entry name" value="CpG-bd_C"/>
</dbReference>
<evidence type="ECO:0000259" key="12">
    <source>
        <dbReference type="SMART" id="SM00249"/>
    </source>
</evidence>
<evidence type="ECO:0000256" key="4">
    <source>
        <dbReference type="ARBA" id="ARBA00022833"/>
    </source>
</evidence>
<dbReference type="Pfam" id="PF12269">
    <property type="entry name" value="CpG_bind_C"/>
    <property type="match status" value="1"/>
</dbReference>
<dbReference type="SMART" id="SM00249">
    <property type="entry name" value="PHD"/>
    <property type="match status" value="1"/>
</dbReference>
<feature type="region of interest" description="Disordered" evidence="11">
    <location>
        <begin position="317"/>
        <end position="349"/>
    </location>
</feature>
<keyword evidence="14" id="KW-1185">Reference proteome</keyword>
<comment type="caution">
    <text evidence="13">The sequence shown here is derived from an EMBL/GenBank/DDBJ whole genome shotgun (WGS) entry which is preliminary data.</text>
</comment>
<dbReference type="Pfam" id="PF00628">
    <property type="entry name" value="PHD"/>
    <property type="match status" value="1"/>
</dbReference>
<dbReference type="PROSITE" id="PS01359">
    <property type="entry name" value="ZF_PHD_1"/>
    <property type="match status" value="1"/>
</dbReference>
<feature type="compositionally biased region" description="Basic and acidic residues" evidence="11">
    <location>
        <begin position="737"/>
        <end position="746"/>
    </location>
</feature>
<evidence type="ECO:0000256" key="6">
    <source>
        <dbReference type="ARBA" id="ARBA00023125"/>
    </source>
</evidence>
<feature type="region of interest" description="Disordered" evidence="11">
    <location>
        <begin position="731"/>
        <end position="801"/>
    </location>
</feature>
<dbReference type="GO" id="GO:0008270">
    <property type="term" value="F:zinc ion binding"/>
    <property type="evidence" value="ECO:0007669"/>
    <property type="project" value="UniProtKB-KW"/>
</dbReference>
<dbReference type="GO" id="GO:0048188">
    <property type="term" value="C:Set1C/COMPASS complex"/>
    <property type="evidence" value="ECO:0007669"/>
    <property type="project" value="InterPro"/>
</dbReference>
<evidence type="ECO:0000256" key="3">
    <source>
        <dbReference type="ARBA" id="ARBA00022771"/>
    </source>
</evidence>
<dbReference type="InterPro" id="IPR019786">
    <property type="entry name" value="Zinc_finger_PHD-type_CS"/>
</dbReference>
<reference evidence="13 14" key="1">
    <citation type="submission" date="2014-11" db="EMBL/GenBank/DDBJ databases">
        <title>Genetic blueprint of the zoonotic pathogen Toxocara canis.</title>
        <authorList>
            <person name="Zhu X.-Q."/>
            <person name="Korhonen P.K."/>
            <person name="Cai H."/>
            <person name="Young N.D."/>
            <person name="Nejsum P."/>
            <person name="von Samson-Himmelstjerna G."/>
            <person name="Boag P.R."/>
            <person name="Tan P."/>
            <person name="Li Q."/>
            <person name="Min J."/>
            <person name="Yang Y."/>
            <person name="Wang X."/>
            <person name="Fang X."/>
            <person name="Hall R.S."/>
            <person name="Hofmann A."/>
            <person name="Sternberg P.W."/>
            <person name="Jex A.R."/>
            <person name="Gasser R.B."/>
        </authorList>
    </citation>
    <scope>NUCLEOTIDE SEQUENCE [LARGE SCALE GENOMIC DNA]</scope>
    <source>
        <strain evidence="13">PN_DK_2014</strain>
    </source>
</reference>
<proteinExistence type="predicted"/>
<keyword evidence="6" id="KW-0238">DNA-binding</keyword>
<accession>A0A0B2UKM1</accession>
<dbReference type="InterPro" id="IPR019787">
    <property type="entry name" value="Znf_PHD-finger"/>
</dbReference>
<evidence type="ECO:0000256" key="1">
    <source>
        <dbReference type="ARBA" id="ARBA00004123"/>
    </source>
</evidence>
<comment type="subcellular location">
    <subcellularLocation>
        <location evidence="1">Nucleus</location>
    </subcellularLocation>
</comment>
<evidence type="ECO:0000256" key="11">
    <source>
        <dbReference type="SAM" id="MobiDB-lite"/>
    </source>
</evidence>
<dbReference type="OrthoDB" id="419183at2759"/>
<protein>
    <recommendedName>
        <fullName evidence="9">CXXC-type zinc finger protein 1</fullName>
    </recommendedName>
</protein>
<dbReference type="PANTHER" id="PTHR46174">
    <property type="entry name" value="CXXC-TYPE ZINC FINGER PROTEIN 1"/>
    <property type="match status" value="1"/>
</dbReference>
<dbReference type="EMBL" id="JPKZ01021715">
    <property type="protein sequence ID" value="KHN71606.1"/>
    <property type="molecule type" value="Genomic_DNA"/>
</dbReference>
<keyword evidence="7" id="KW-0804">Transcription</keyword>
<evidence type="ECO:0000256" key="10">
    <source>
        <dbReference type="SAM" id="Coils"/>
    </source>
</evidence>
<dbReference type="InterPro" id="IPR011011">
    <property type="entry name" value="Znf_FYVE_PHD"/>
</dbReference>
<evidence type="ECO:0000256" key="9">
    <source>
        <dbReference type="ARBA" id="ARBA00023828"/>
    </source>
</evidence>
<keyword evidence="8" id="KW-0539">Nucleus</keyword>
<keyword evidence="3" id="KW-0863">Zinc-finger</keyword>
<sequence length="838" mass="93944">MSEMAEECTAEDRSRTAEEQATGPKSFDNGATQLTNTSLMLPRAVHSDAVGGMSSTCPDERIEAMSVDRTPELAMKTEHSVASSTTSIMSKDLNEAETKVKSGACEAKVESEAHEVETEPWPCLCGSSEESSFMICCDHCGVWYHGSCLQVTRSLANKIETYACPPCISKDSSLHIVYRAPKREKPEKAREHRDERARKRKERESSGNERKNSSQAIKEEESYDENDRCHNCINCIRNVNCGKCVNCESRKEPCHKRICLQSTYWERQKKKQLQQSAAASTQFQCSFFFQFLISLFFASNTLFGSIVRTRFDCCNSRSSLHHGTSGRTRRERGRPRAPTWSTDEESSRGGLEKISIASVYNATTSSQQPSTSTPQKGKRGRRKGWRKYKSADKLSDHYSSERFALIRGRGGPTNDDSEFGGSDRAFSLEERRRIASATYRACTRRGAAIKIEKEELKQCLGPGCTKAARSNSKYCSDDCGMLLARKRLETVLPGRVKDFYDHLPNATARSMRLRAALEERIQQLSNETRTLASYQAEVHRWIATIANLEPVSDEDNTGGADLDFVMHCSVCAMEFPAKQIRKHVERCFVRTEKQSCFGTPFKSQVNPFNIFCEQFNKANDTYCKRVRVVCSEHYKPGPEAVLKLCGYPFSWGRTGFRSAGTTFPSVEKILNEGFCRRRRKHCQQHHNWVQNLLGLIDVELMNQVLKLDECFERKRRLQLTESTRGDVLSLMTSSRVVHGEGRHVDGDNLPTSSTSPPTPPGSVYPTNTPNSPPIVSEGETQGEHDEGIIGSSSHLSERKNEAMMDVCETSATAKCEENAVTVVQGQTHGEDLMAAKAE</sequence>
<keyword evidence="4" id="KW-0862">Zinc</keyword>
<evidence type="ECO:0000313" key="13">
    <source>
        <dbReference type="EMBL" id="KHN71606.1"/>
    </source>
</evidence>
<feature type="domain" description="Zinc finger PHD-type" evidence="12">
    <location>
        <begin position="122"/>
        <end position="168"/>
    </location>
</feature>
<keyword evidence="2" id="KW-0479">Metal-binding</keyword>
<feature type="compositionally biased region" description="Low complexity" evidence="11">
    <location>
        <begin position="363"/>
        <end position="375"/>
    </location>
</feature>
<evidence type="ECO:0000256" key="7">
    <source>
        <dbReference type="ARBA" id="ARBA00023163"/>
    </source>
</evidence>
<feature type="compositionally biased region" description="Basic residues" evidence="11">
    <location>
        <begin position="376"/>
        <end position="386"/>
    </location>
</feature>
<evidence type="ECO:0000256" key="8">
    <source>
        <dbReference type="ARBA" id="ARBA00023242"/>
    </source>
</evidence>
<feature type="coiled-coil region" evidence="10">
    <location>
        <begin position="507"/>
        <end position="537"/>
    </location>
</feature>
<feature type="region of interest" description="Disordered" evidence="11">
    <location>
        <begin position="362"/>
        <end position="386"/>
    </location>
</feature>
<dbReference type="PANTHER" id="PTHR46174:SF1">
    <property type="entry name" value="CXXC-TYPE ZINC FINGER PROTEIN 1"/>
    <property type="match status" value="1"/>
</dbReference>
<gene>
    <name evidence="13" type="ORF">Tcan_03758</name>
</gene>
<keyword evidence="10" id="KW-0175">Coiled coil</keyword>
<dbReference type="Gene3D" id="3.30.40.10">
    <property type="entry name" value="Zinc/RING finger domain, C3HC4 (zinc finger)"/>
    <property type="match status" value="1"/>
</dbReference>
<keyword evidence="5" id="KW-0805">Transcription regulation</keyword>
<dbReference type="InterPro" id="IPR001965">
    <property type="entry name" value="Znf_PHD"/>
</dbReference>
<organism evidence="13 14">
    <name type="scientific">Toxocara canis</name>
    <name type="common">Canine roundworm</name>
    <dbReference type="NCBI Taxonomy" id="6265"/>
    <lineage>
        <taxon>Eukaryota</taxon>
        <taxon>Metazoa</taxon>
        <taxon>Ecdysozoa</taxon>
        <taxon>Nematoda</taxon>
        <taxon>Chromadorea</taxon>
        <taxon>Rhabditida</taxon>
        <taxon>Spirurina</taxon>
        <taxon>Ascaridomorpha</taxon>
        <taxon>Ascaridoidea</taxon>
        <taxon>Toxocaridae</taxon>
        <taxon>Toxocara</taxon>
    </lineage>
</organism>
<feature type="compositionally biased region" description="Basic and acidic residues" evidence="11">
    <location>
        <begin position="181"/>
        <end position="219"/>
    </location>
</feature>
<dbReference type="InterPro" id="IPR037869">
    <property type="entry name" value="Spp1/CFP1"/>
</dbReference>
<evidence type="ECO:0000313" key="14">
    <source>
        <dbReference type="Proteomes" id="UP000031036"/>
    </source>
</evidence>
<evidence type="ECO:0000256" key="2">
    <source>
        <dbReference type="ARBA" id="ARBA00022723"/>
    </source>
</evidence>
<dbReference type="Proteomes" id="UP000031036">
    <property type="component" value="Unassembled WGS sequence"/>
</dbReference>
<evidence type="ECO:0000256" key="5">
    <source>
        <dbReference type="ARBA" id="ARBA00023015"/>
    </source>
</evidence>
<dbReference type="GO" id="GO:0045893">
    <property type="term" value="P:positive regulation of DNA-templated transcription"/>
    <property type="evidence" value="ECO:0007669"/>
    <property type="project" value="TreeGrafter"/>
</dbReference>
<name>A0A0B2UKM1_TOXCA</name>
<dbReference type="OMA" id="IRVGHKP"/>
<dbReference type="InterPro" id="IPR013083">
    <property type="entry name" value="Znf_RING/FYVE/PHD"/>
</dbReference>
<feature type="region of interest" description="Disordered" evidence="11">
    <location>
        <begin position="1"/>
        <end position="32"/>
    </location>
</feature>
<dbReference type="GO" id="GO:0003677">
    <property type="term" value="F:DNA binding"/>
    <property type="evidence" value="ECO:0007669"/>
    <property type="project" value="UniProtKB-KW"/>
</dbReference>
<dbReference type="STRING" id="6265.A0A0B2UKM1"/>